<feature type="chain" id="PRO_5046041884" evidence="1">
    <location>
        <begin position="21"/>
        <end position="530"/>
    </location>
</feature>
<dbReference type="SUPFAM" id="SSF53300">
    <property type="entry name" value="vWA-like"/>
    <property type="match status" value="1"/>
</dbReference>
<dbReference type="EMBL" id="JBBUTG010000012">
    <property type="protein sequence ID" value="MEK8032891.1"/>
    <property type="molecule type" value="Genomic_DNA"/>
</dbReference>
<keyword evidence="4" id="KW-1185">Reference proteome</keyword>
<keyword evidence="1" id="KW-0732">Signal</keyword>
<reference evidence="3 4" key="1">
    <citation type="submission" date="2024-04" db="EMBL/GenBank/DDBJ databases">
        <title>Novel species of the genus Ideonella isolated from streams.</title>
        <authorList>
            <person name="Lu H."/>
        </authorList>
    </citation>
    <scope>NUCLEOTIDE SEQUENCE [LARGE SCALE GENOMIC DNA]</scope>
    <source>
        <strain evidence="3 4">DXS29W</strain>
    </source>
</reference>
<dbReference type="RefSeq" id="WP_341427305.1">
    <property type="nucleotide sequence ID" value="NZ_JBBUTG010000012.1"/>
</dbReference>
<dbReference type="CDD" id="cd00198">
    <property type="entry name" value="vWFA"/>
    <property type="match status" value="1"/>
</dbReference>
<evidence type="ECO:0000259" key="2">
    <source>
        <dbReference type="PROSITE" id="PS50234"/>
    </source>
</evidence>
<comment type="caution">
    <text evidence="3">The sequence shown here is derived from an EMBL/GenBank/DDBJ whole genome shotgun (WGS) entry which is preliminary data.</text>
</comment>
<dbReference type="Pfam" id="PF13531">
    <property type="entry name" value="SBP_bac_11"/>
    <property type="match status" value="1"/>
</dbReference>
<dbReference type="Gene3D" id="3.40.50.410">
    <property type="entry name" value="von Willebrand factor, type A domain"/>
    <property type="match status" value="1"/>
</dbReference>
<proteinExistence type="predicted"/>
<dbReference type="InterPro" id="IPR050682">
    <property type="entry name" value="ModA/WtpA"/>
</dbReference>
<evidence type="ECO:0000256" key="1">
    <source>
        <dbReference type="SAM" id="SignalP"/>
    </source>
</evidence>
<sequence length="530" mass="56691">MRAGRQGLPALFLVACVLLAACSRRDDAAANGPTAPSTPTAGGGSFSILAGSELKEMAPALTQAALAAGVSLQLSYAGTLDIVERINGGERFDAILPPNGAYPTLALAQPPVARDKLFYSRVALGVKPDKARQLGWDRQPPTWADIARAASTGKLRYAMANPTASNTGMSALFAVASAAAGKTEDLRADEVDTPTIKAFLAGQSLTAGSSGWLAEAFGQDAGTLDAMVNYESVLLQANARRAPADALQLIYPRDGVISADYPLMLLNAARRADYDKLVQAYKATPFQREAVAAAFLRPSNPEASANAALPTQAVSELAFPNNLQVIDEVLSAYQSEWRRPTTSILVLDVSSSMYGKRLEGMRDALLMLAGADSSRASARYARFQAREKVALITFSDKVASPRWVRFEGARAEAGHAEVRSFASAMKADGRTAVYSALDAAERLARDEARQEPGRFISILLLTDGESNSGLRYDEFKRRWSGPGPVRVFPILFGEGNVREMDGVAQLTGGRTFDARKTALTQVFKEIRGYQ</sequence>
<organism evidence="3 4">
    <name type="scientific">Ideonella lacteola</name>
    <dbReference type="NCBI Taxonomy" id="2984193"/>
    <lineage>
        <taxon>Bacteria</taxon>
        <taxon>Pseudomonadati</taxon>
        <taxon>Pseudomonadota</taxon>
        <taxon>Betaproteobacteria</taxon>
        <taxon>Burkholderiales</taxon>
        <taxon>Sphaerotilaceae</taxon>
        <taxon>Ideonella</taxon>
    </lineage>
</organism>
<dbReference type="SUPFAM" id="SSF53850">
    <property type="entry name" value="Periplasmic binding protein-like II"/>
    <property type="match status" value="1"/>
</dbReference>
<dbReference type="PROSITE" id="PS50234">
    <property type="entry name" value="VWFA"/>
    <property type="match status" value="1"/>
</dbReference>
<dbReference type="SMART" id="SM00327">
    <property type="entry name" value="VWA"/>
    <property type="match status" value="1"/>
</dbReference>
<protein>
    <submittedName>
        <fullName evidence="3">VWA domain-containing protein</fullName>
    </submittedName>
</protein>
<dbReference type="PANTHER" id="PTHR30632">
    <property type="entry name" value="MOLYBDATE-BINDING PERIPLASMIC PROTEIN"/>
    <property type="match status" value="1"/>
</dbReference>
<dbReference type="PROSITE" id="PS51257">
    <property type="entry name" value="PROKAR_LIPOPROTEIN"/>
    <property type="match status" value="1"/>
</dbReference>
<feature type="signal peptide" evidence="1">
    <location>
        <begin position="1"/>
        <end position="20"/>
    </location>
</feature>
<dbReference type="InterPro" id="IPR002035">
    <property type="entry name" value="VWF_A"/>
</dbReference>
<gene>
    <name evidence="3" type="ORF">AACH06_18885</name>
</gene>
<feature type="domain" description="VWFA" evidence="2">
    <location>
        <begin position="342"/>
        <end position="530"/>
    </location>
</feature>
<name>A0ABU9BSD9_9BURK</name>
<dbReference type="Proteomes" id="UP001371218">
    <property type="component" value="Unassembled WGS sequence"/>
</dbReference>
<accession>A0ABU9BSD9</accession>
<dbReference type="InterPro" id="IPR036465">
    <property type="entry name" value="vWFA_dom_sf"/>
</dbReference>
<evidence type="ECO:0000313" key="3">
    <source>
        <dbReference type="EMBL" id="MEK8032891.1"/>
    </source>
</evidence>
<evidence type="ECO:0000313" key="4">
    <source>
        <dbReference type="Proteomes" id="UP001371218"/>
    </source>
</evidence>
<dbReference type="Gene3D" id="3.40.190.10">
    <property type="entry name" value="Periplasmic binding protein-like II"/>
    <property type="match status" value="1"/>
</dbReference>
<dbReference type="PANTHER" id="PTHR30632:SF0">
    <property type="entry name" value="SULFATE-BINDING PROTEIN"/>
    <property type="match status" value="1"/>
</dbReference>
<dbReference type="Pfam" id="PF13519">
    <property type="entry name" value="VWA_2"/>
    <property type="match status" value="1"/>
</dbReference>